<reference evidence="2 3" key="1">
    <citation type="submission" date="2024-02" db="EMBL/GenBank/DDBJ databases">
        <authorList>
            <person name="Chen Y."/>
            <person name="Shah S."/>
            <person name="Dougan E. K."/>
            <person name="Thang M."/>
            <person name="Chan C."/>
        </authorList>
    </citation>
    <scope>NUCLEOTIDE SEQUENCE [LARGE SCALE GENOMIC DNA]</scope>
</reference>
<keyword evidence="3" id="KW-1185">Reference proteome</keyword>
<comment type="caution">
    <text evidence="2">The sequence shown here is derived from an EMBL/GenBank/DDBJ whole genome shotgun (WGS) entry which is preliminary data.</text>
</comment>
<protein>
    <submittedName>
        <fullName evidence="2">Uncharacterized protein</fullName>
    </submittedName>
</protein>
<dbReference type="EMBL" id="CAXAMN010014470">
    <property type="protein sequence ID" value="CAK9043520.1"/>
    <property type="molecule type" value="Genomic_DNA"/>
</dbReference>
<evidence type="ECO:0000313" key="2">
    <source>
        <dbReference type="EMBL" id="CAK9043520.1"/>
    </source>
</evidence>
<sequence>MFLSALFACLAPCLGQRHLQANVTDTWSVKGGELCTAGSTQLNETLWLDICNCGNEEDCKVSGMSFELGFQGMAVGFGNETVETWRDIWESRRFHWHQEIIAPPDMVGSMYSLVSNSLSLGTISSGLVVGQTAYMAESGKSQIQFADFISSVPGTVFHSTEVSRIETCTLVKEEPSDPSDVNETAVETAADEKFCGEETSISPGRIKVNFYGYTFGKNWEADVTRPPGSHLSLRWLLCLDHGRAWYVNREPKGAGVVDQDEPIWVIDLQQENGRPLTFFFPKSYLFGNHLECSFSSDLLWDLPMWACTESSMGAVNVTATSAGDLCAKDGVVLSIRFQLEHFRTKDRWFLYTVEVNTSSQVTFASISGVVCRRTWSSRLALFVLCLIGVLKDHF</sequence>
<name>A0ABP0LZM5_9DINO</name>
<evidence type="ECO:0000256" key="1">
    <source>
        <dbReference type="SAM" id="SignalP"/>
    </source>
</evidence>
<accession>A0ABP0LZM5</accession>
<feature type="signal peptide" evidence="1">
    <location>
        <begin position="1"/>
        <end position="15"/>
    </location>
</feature>
<evidence type="ECO:0000313" key="3">
    <source>
        <dbReference type="Proteomes" id="UP001642484"/>
    </source>
</evidence>
<proteinExistence type="predicted"/>
<dbReference type="Proteomes" id="UP001642484">
    <property type="component" value="Unassembled WGS sequence"/>
</dbReference>
<gene>
    <name evidence="2" type="ORF">CCMP2556_LOCUS23030</name>
</gene>
<organism evidence="2 3">
    <name type="scientific">Durusdinium trenchii</name>
    <dbReference type="NCBI Taxonomy" id="1381693"/>
    <lineage>
        <taxon>Eukaryota</taxon>
        <taxon>Sar</taxon>
        <taxon>Alveolata</taxon>
        <taxon>Dinophyceae</taxon>
        <taxon>Suessiales</taxon>
        <taxon>Symbiodiniaceae</taxon>
        <taxon>Durusdinium</taxon>
    </lineage>
</organism>
<feature type="chain" id="PRO_5046020160" evidence="1">
    <location>
        <begin position="16"/>
        <end position="394"/>
    </location>
</feature>
<keyword evidence="1" id="KW-0732">Signal</keyword>